<gene>
    <name evidence="1" type="ORF">NN4_22620</name>
</gene>
<dbReference type="AlphaFoldDB" id="A0A511MAQ1"/>
<accession>A0A511MAQ1</accession>
<evidence type="ECO:0000313" key="1">
    <source>
        <dbReference type="EMBL" id="GEM37743.1"/>
    </source>
</evidence>
<protein>
    <submittedName>
        <fullName evidence="1">Uncharacterized protein</fullName>
    </submittedName>
</protein>
<name>A0A511MAQ1_9NOCA</name>
<proteinExistence type="predicted"/>
<dbReference type="EMBL" id="BJXA01000011">
    <property type="protein sequence ID" value="GEM37743.1"/>
    <property type="molecule type" value="Genomic_DNA"/>
</dbReference>
<dbReference type="Proteomes" id="UP000321424">
    <property type="component" value="Unassembled WGS sequence"/>
</dbReference>
<evidence type="ECO:0000313" key="2">
    <source>
        <dbReference type="Proteomes" id="UP000321424"/>
    </source>
</evidence>
<organism evidence="1 2">
    <name type="scientific">Nocardia ninae NBRC 108245</name>
    <dbReference type="NCBI Taxonomy" id="1210091"/>
    <lineage>
        <taxon>Bacteria</taxon>
        <taxon>Bacillati</taxon>
        <taxon>Actinomycetota</taxon>
        <taxon>Actinomycetes</taxon>
        <taxon>Mycobacteriales</taxon>
        <taxon>Nocardiaceae</taxon>
        <taxon>Nocardia</taxon>
    </lineage>
</organism>
<keyword evidence="2" id="KW-1185">Reference proteome</keyword>
<reference evidence="1 2" key="1">
    <citation type="submission" date="2019-07" db="EMBL/GenBank/DDBJ databases">
        <title>Whole genome shotgun sequence of Nocardia ninae NBRC 108245.</title>
        <authorList>
            <person name="Hosoyama A."/>
            <person name="Uohara A."/>
            <person name="Ohji S."/>
            <person name="Ichikawa N."/>
        </authorList>
    </citation>
    <scope>NUCLEOTIDE SEQUENCE [LARGE SCALE GENOMIC DNA]</scope>
    <source>
        <strain evidence="1 2">NBRC 108245</strain>
    </source>
</reference>
<comment type="caution">
    <text evidence="1">The sequence shown here is derived from an EMBL/GenBank/DDBJ whole genome shotgun (WGS) entry which is preliminary data.</text>
</comment>
<sequence length="139" mass="14923">MVGSTHREVIPARTVIRHNELWREADVNSNYFSGSDVAVNTPMSASRGILALQGIGLSEIGAFGTQAQLAPMHAHGCAVMQDKPNAGSWHPSVVTTTADNVVVIAADAGYEPADLQAARLRPANQAIVIRTRQRCRIPR</sequence>